<evidence type="ECO:0000256" key="7">
    <source>
        <dbReference type="ARBA" id="ARBA00023136"/>
    </source>
</evidence>
<protein>
    <submittedName>
        <fullName evidence="9">Sugar ABC transporter ATP-binding protein</fullName>
    </submittedName>
</protein>
<dbReference type="EMBL" id="JASVEJ010000006">
    <property type="protein sequence ID" value="MDL5056210.1"/>
    <property type="molecule type" value="Genomic_DNA"/>
</dbReference>
<dbReference type="CDD" id="cd03216">
    <property type="entry name" value="ABC_Carb_Monos_I"/>
    <property type="match status" value="1"/>
</dbReference>
<dbReference type="CDD" id="cd03215">
    <property type="entry name" value="ABC_Carb_Monos_II"/>
    <property type="match status" value="1"/>
</dbReference>
<gene>
    <name evidence="9" type="ORF">QQ055_01810</name>
</gene>
<keyword evidence="7" id="KW-0472">Membrane</keyword>
<proteinExistence type="predicted"/>
<evidence type="ECO:0000313" key="9">
    <source>
        <dbReference type="EMBL" id="MDL5056210.1"/>
    </source>
</evidence>
<evidence type="ECO:0000313" key="10">
    <source>
        <dbReference type="Proteomes" id="UP001230986"/>
    </source>
</evidence>
<organism evidence="9 10">
    <name type="scientific">Geitlerinema calcuttense NRMC-F 0142</name>
    <dbReference type="NCBI Taxonomy" id="2922238"/>
    <lineage>
        <taxon>Bacteria</taxon>
        <taxon>Bacillati</taxon>
        <taxon>Cyanobacteriota</taxon>
        <taxon>Cyanophyceae</taxon>
        <taxon>Geitlerinematales</taxon>
        <taxon>Geitlerinemataceae</taxon>
        <taxon>Geitlerinema</taxon>
    </lineage>
</organism>
<accession>A0ABT7LYL9</accession>
<dbReference type="PANTHER" id="PTHR43790:SF3">
    <property type="entry name" value="D-ALLOSE IMPORT ATP-BINDING PROTEIN ALSA-RELATED"/>
    <property type="match status" value="1"/>
</dbReference>
<dbReference type="PANTHER" id="PTHR43790">
    <property type="entry name" value="CARBOHYDRATE TRANSPORT ATP-BINDING PROTEIN MG119-RELATED"/>
    <property type="match status" value="1"/>
</dbReference>
<keyword evidence="2" id="KW-1003">Cell membrane</keyword>
<dbReference type="GO" id="GO:0005524">
    <property type="term" value="F:ATP binding"/>
    <property type="evidence" value="ECO:0007669"/>
    <property type="project" value="UniProtKB-KW"/>
</dbReference>
<sequence>MINAAAPLLQMQNISKSFFGVRVLNGVSFTLHAGEVHALLGENGAGKSTLIKILNGDYQMDSGVILMEGKPVDFRAPRDAEAHGIRMIYQELHYAPDLSVTENLLLGSLPRRRGRFGKFIIDWAQARRIAAERLALLELDIHPDSKMRDLSIVERQIVEIVKALSAEARIIVMDEPTAALTPTEVEHLFRIIRDLRQKGVAIIYISHRLDEIFQIAQRVTVLRDGNLVGTEPIESLTMASVVEMMVGHEIKKRHAPHAEMDAGRNIVLEVSGLTRYGAFEDISLQVHAGEILGIFGLIGSGQFSLTQSIFGAEPYNEGSIRVDGQTVSIHSPRDAQRAGIGFVPIDRKVRGLVMGQSVRRNTTLSNWKALSILGFFRQRTERQHTQHWIDSLGIRMAGGMEVPIRYLSGGNQQKTVLARWLEARVRVLILNEPTWGVDVGARSDIYDQLDALAAQGLAVLMVSSDIQEVLMVSHRILTIYRGRISGEFTRENASQTALLAAAAGETV</sequence>
<dbReference type="PROSITE" id="PS50893">
    <property type="entry name" value="ABC_TRANSPORTER_2"/>
    <property type="match status" value="2"/>
</dbReference>
<name>A0ABT7LYL9_9CYAN</name>
<dbReference type="Proteomes" id="UP001230986">
    <property type="component" value="Unassembled WGS sequence"/>
</dbReference>
<keyword evidence="6" id="KW-1278">Translocase</keyword>
<keyword evidence="5 9" id="KW-0067">ATP-binding</keyword>
<dbReference type="RefSeq" id="WP_285965069.1">
    <property type="nucleotide sequence ID" value="NZ_JASVEJ010000006.1"/>
</dbReference>
<keyword evidence="4" id="KW-0547">Nucleotide-binding</keyword>
<dbReference type="InterPro" id="IPR003439">
    <property type="entry name" value="ABC_transporter-like_ATP-bd"/>
</dbReference>
<reference evidence="9 10" key="1">
    <citation type="submission" date="2023-06" db="EMBL/GenBank/DDBJ databases">
        <title>Whole genome sequence of Oscillatoria calcuttensis NRMC-F 0142.</title>
        <authorList>
            <person name="Shakena Fathima T."/>
            <person name="Muralitharan G."/>
            <person name="Thajuddin N."/>
        </authorList>
    </citation>
    <scope>NUCLEOTIDE SEQUENCE [LARGE SCALE GENOMIC DNA]</scope>
    <source>
        <strain evidence="9 10">NRMC-F 0142</strain>
    </source>
</reference>
<keyword evidence="3" id="KW-0762">Sugar transport</keyword>
<dbReference type="Pfam" id="PF00005">
    <property type="entry name" value="ABC_tran"/>
    <property type="match status" value="2"/>
</dbReference>
<evidence type="ECO:0000256" key="5">
    <source>
        <dbReference type="ARBA" id="ARBA00022840"/>
    </source>
</evidence>
<evidence type="ECO:0000259" key="8">
    <source>
        <dbReference type="PROSITE" id="PS50893"/>
    </source>
</evidence>
<evidence type="ECO:0000256" key="6">
    <source>
        <dbReference type="ARBA" id="ARBA00022967"/>
    </source>
</evidence>
<keyword evidence="1" id="KW-0813">Transport</keyword>
<dbReference type="InterPro" id="IPR027417">
    <property type="entry name" value="P-loop_NTPase"/>
</dbReference>
<dbReference type="Gene3D" id="3.40.50.300">
    <property type="entry name" value="P-loop containing nucleotide triphosphate hydrolases"/>
    <property type="match status" value="2"/>
</dbReference>
<evidence type="ECO:0000256" key="2">
    <source>
        <dbReference type="ARBA" id="ARBA00022475"/>
    </source>
</evidence>
<feature type="domain" description="ABC transporter" evidence="8">
    <location>
        <begin position="9"/>
        <end position="249"/>
    </location>
</feature>
<evidence type="ECO:0000256" key="4">
    <source>
        <dbReference type="ARBA" id="ARBA00022741"/>
    </source>
</evidence>
<dbReference type="InterPro" id="IPR003593">
    <property type="entry name" value="AAA+_ATPase"/>
</dbReference>
<evidence type="ECO:0000256" key="3">
    <source>
        <dbReference type="ARBA" id="ARBA00022597"/>
    </source>
</evidence>
<feature type="domain" description="ABC transporter" evidence="8">
    <location>
        <begin position="263"/>
        <end position="506"/>
    </location>
</feature>
<dbReference type="InterPro" id="IPR050107">
    <property type="entry name" value="ABC_carbohydrate_import_ATPase"/>
</dbReference>
<comment type="caution">
    <text evidence="9">The sequence shown here is derived from an EMBL/GenBank/DDBJ whole genome shotgun (WGS) entry which is preliminary data.</text>
</comment>
<dbReference type="SMART" id="SM00382">
    <property type="entry name" value="AAA"/>
    <property type="match status" value="2"/>
</dbReference>
<keyword evidence="10" id="KW-1185">Reference proteome</keyword>
<dbReference type="SUPFAM" id="SSF52540">
    <property type="entry name" value="P-loop containing nucleoside triphosphate hydrolases"/>
    <property type="match status" value="2"/>
</dbReference>
<evidence type="ECO:0000256" key="1">
    <source>
        <dbReference type="ARBA" id="ARBA00022448"/>
    </source>
</evidence>